<dbReference type="HOGENOM" id="CLU_028518_5_4_7"/>
<dbReference type="Proteomes" id="UP000011724">
    <property type="component" value="Chromosome"/>
</dbReference>
<feature type="transmembrane region" description="Helical" evidence="7">
    <location>
        <begin position="12"/>
        <end position="33"/>
    </location>
</feature>
<evidence type="ECO:0000256" key="4">
    <source>
        <dbReference type="ARBA" id="ARBA00022692"/>
    </source>
</evidence>
<keyword evidence="5 7" id="KW-1133">Transmembrane helix</keyword>
<dbReference type="InterPro" id="IPR000515">
    <property type="entry name" value="MetI-like"/>
</dbReference>
<dbReference type="Gene3D" id="1.10.3720.10">
    <property type="entry name" value="MetI-like"/>
    <property type="match status" value="1"/>
</dbReference>
<dbReference type="EMBL" id="FO203427">
    <property type="protein sequence ID" value="CCH48383.1"/>
    <property type="molecule type" value="Genomic_DNA"/>
</dbReference>
<dbReference type="eggNOG" id="COG1173">
    <property type="taxonomic scope" value="Bacteria"/>
</dbReference>
<dbReference type="CDD" id="cd06261">
    <property type="entry name" value="TM_PBP2"/>
    <property type="match status" value="1"/>
</dbReference>
<evidence type="ECO:0000256" key="2">
    <source>
        <dbReference type="ARBA" id="ARBA00022448"/>
    </source>
</evidence>
<keyword evidence="10" id="KW-1185">Reference proteome</keyword>
<keyword evidence="3" id="KW-1003">Cell membrane</keyword>
<reference evidence="9 10" key="1">
    <citation type="journal article" date="2013" name="PLoS ONE">
        <title>The first genomic and proteomic characterization of a deep-sea sulfate reducer: insights into the piezophilic lifestyle of Desulfovibrio piezophilus.</title>
        <authorList>
            <person name="Pradel N."/>
            <person name="Ji B."/>
            <person name="Gimenez G."/>
            <person name="Talla E."/>
            <person name="Lenoble P."/>
            <person name="Garel M."/>
            <person name="Tamburini C."/>
            <person name="Fourquet P."/>
            <person name="Lebrun R."/>
            <person name="Bertin P."/>
            <person name="Denis Y."/>
            <person name="Pophillat M."/>
            <person name="Barbe V."/>
            <person name="Ollivier B."/>
            <person name="Dolla A."/>
        </authorList>
    </citation>
    <scope>NUCLEOTIDE SEQUENCE [LARGE SCALE GENOMIC DNA]</scope>
    <source>
        <strain evidence="10">DSM 10523 / SB164P1</strain>
    </source>
</reference>
<feature type="transmembrane region" description="Helical" evidence="7">
    <location>
        <begin position="195"/>
        <end position="219"/>
    </location>
</feature>
<feature type="transmembrane region" description="Helical" evidence="7">
    <location>
        <begin position="121"/>
        <end position="145"/>
    </location>
</feature>
<evidence type="ECO:0000256" key="5">
    <source>
        <dbReference type="ARBA" id="ARBA00022989"/>
    </source>
</evidence>
<feature type="domain" description="ABC transmembrane type-1" evidence="8">
    <location>
        <begin position="72"/>
        <end position="262"/>
    </location>
</feature>
<evidence type="ECO:0000256" key="3">
    <source>
        <dbReference type="ARBA" id="ARBA00022475"/>
    </source>
</evidence>
<dbReference type="BioCyc" id="DPIE1322246:BN4_RS05765-MONOMER"/>
<organism evidence="9 10">
    <name type="scientific">Pseudodesulfovibrio piezophilus (strain DSM 21447 / JCM 15486 / C1TLV30)</name>
    <name type="common">Desulfovibrio piezophilus</name>
    <dbReference type="NCBI Taxonomy" id="1322246"/>
    <lineage>
        <taxon>Bacteria</taxon>
        <taxon>Pseudomonadati</taxon>
        <taxon>Thermodesulfobacteriota</taxon>
        <taxon>Desulfovibrionia</taxon>
        <taxon>Desulfovibrionales</taxon>
        <taxon>Desulfovibrionaceae</taxon>
    </lineage>
</organism>
<evidence type="ECO:0000256" key="7">
    <source>
        <dbReference type="RuleBase" id="RU363032"/>
    </source>
</evidence>
<dbReference type="OrthoDB" id="9783218at2"/>
<evidence type="ECO:0000256" key="6">
    <source>
        <dbReference type="ARBA" id="ARBA00023136"/>
    </source>
</evidence>
<proteinExistence type="inferred from homology"/>
<feature type="transmembrane region" description="Helical" evidence="7">
    <location>
        <begin position="74"/>
        <end position="101"/>
    </location>
</feature>
<accession>M1WVF3</accession>
<protein>
    <submittedName>
        <fullName evidence="9">Dipeptide ABC transporter, permease protein</fullName>
    </submittedName>
</protein>
<keyword evidence="2 7" id="KW-0813">Transport</keyword>
<keyword evidence="6 7" id="KW-0472">Membrane</keyword>
<dbReference type="RefSeq" id="WP_015414431.1">
    <property type="nucleotide sequence ID" value="NC_020409.1"/>
</dbReference>
<dbReference type="AlphaFoldDB" id="M1WVF3"/>
<evidence type="ECO:0000313" key="9">
    <source>
        <dbReference type="EMBL" id="CCH48383.1"/>
    </source>
</evidence>
<name>M1WVF3_PSEP2</name>
<comment type="similarity">
    <text evidence="7">Belongs to the binding-protein-dependent transport system permease family.</text>
</comment>
<dbReference type="KEGG" id="dpi:BN4_11146"/>
<dbReference type="Pfam" id="PF00528">
    <property type="entry name" value="BPD_transp_1"/>
    <property type="match status" value="1"/>
</dbReference>
<dbReference type="SUPFAM" id="SSF161098">
    <property type="entry name" value="MetI-like"/>
    <property type="match status" value="1"/>
</dbReference>
<keyword evidence="4 7" id="KW-0812">Transmembrane</keyword>
<dbReference type="PANTHER" id="PTHR43386:SF23">
    <property type="entry name" value="ABC TRANSPORTER"/>
    <property type="match status" value="1"/>
</dbReference>
<gene>
    <name evidence="9" type="ordered locus">BN4_11146</name>
</gene>
<evidence type="ECO:0000256" key="1">
    <source>
        <dbReference type="ARBA" id="ARBA00004651"/>
    </source>
</evidence>
<evidence type="ECO:0000259" key="8">
    <source>
        <dbReference type="PROSITE" id="PS50928"/>
    </source>
</evidence>
<dbReference type="PROSITE" id="PS50928">
    <property type="entry name" value="ABC_TM1"/>
    <property type="match status" value="1"/>
</dbReference>
<dbReference type="PATRIC" id="fig|879567.3.peg.1179"/>
<evidence type="ECO:0000313" key="10">
    <source>
        <dbReference type="Proteomes" id="UP000011724"/>
    </source>
</evidence>
<dbReference type="GO" id="GO:0005886">
    <property type="term" value="C:plasma membrane"/>
    <property type="evidence" value="ECO:0007669"/>
    <property type="project" value="UniProtKB-SubCell"/>
</dbReference>
<comment type="subcellular location">
    <subcellularLocation>
        <location evidence="1 7">Cell membrane</location>
        <topology evidence="1 7">Multi-pass membrane protein</topology>
    </subcellularLocation>
</comment>
<dbReference type="InterPro" id="IPR050366">
    <property type="entry name" value="BP-dependent_transpt_permease"/>
</dbReference>
<dbReference type="GO" id="GO:0055085">
    <property type="term" value="P:transmembrane transport"/>
    <property type="evidence" value="ECO:0007669"/>
    <property type="project" value="InterPro"/>
</dbReference>
<feature type="transmembrane region" description="Helical" evidence="7">
    <location>
        <begin position="239"/>
        <end position="258"/>
    </location>
</feature>
<dbReference type="PANTHER" id="PTHR43386">
    <property type="entry name" value="OLIGOPEPTIDE TRANSPORT SYSTEM PERMEASE PROTEIN APPC"/>
    <property type="match status" value="1"/>
</dbReference>
<dbReference type="InterPro" id="IPR035906">
    <property type="entry name" value="MetI-like_sf"/>
</dbReference>
<dbReference type="STRING" id="1322246.BN4_11146"/>
<sequence length="276" mass="29859">MPIPHLDRRSTTLLTITGCLLLFSAIFIGAWLYGEQGELTHLMLRKLPPSFDHPFGTDWLGRDMLARTLKGLRISLFVGLSAAGCSSIIALLLGLAAATMGKTVDTVVTWLVDVTIATPHLVLLILISFALGGGIKGVIIAVAVSHWPALTRIIRAEVMQLQTAEYVQLSQQLGKGTLFIARHHMLPHVIPQFTVGLLLLFPHAILHAAALTFLGFGMSPHTPAVGVLLAESMRSLSMGLWWLAVAPGIALVITVKAFDILGMNVRTILDPRTCRE</sequence>
<reference evidence="10" key="2">
    <citation type="journal article" date="2013" name="Stand. Genomic Sci.">
        <title>Complete genome sequence of Desulfocapsa sulfexigens, a marine deltaproteobacterium specialized in disproportionating inorganic sulfur compounds.</title>
        <authorList>
            <person name="Finster K.W."/>
            <person name="Kjeldsen K.U."/>
            <person name="Kube M."/>
            <person name="Reinhardt R."/>
            <person name="Mussmann M."/>
            <person name="Amann R."/>
            <person name="Schreiber L."/>
        </authorList>
    </citation>
    <scope>NUCLEOTIDE SEQUENCE [LARGE SCALE GENOMIC DNA]</scope>
    <source>
        <strain evidence="10">DSM 10523 / SB164P1</strain>
    </source>
</reference>